<accession>A0A4R6C5X4</accession>
<dbReference type="AlphaFoldDB" id="A0A4R6C5X4"/>
<dbReference type="Gene3D" id="3.30.9.10">
    <property type="entry name" value="D-Amino Acid Oxidase, subunit A, domain 2"/>
    <property type="match status" value="1"/>
</dbReference>
<dbReference type="InterPro" id="IPR006076">
    <property type="entry name" value="FAD-dep_OxRdtase"/>
</dbReference>
<dbReference type="InterPro" id="IPR036188">
    <property type="entry name" value="FAD/NAD-bd_sf"/>
</dbReference>
<dbReference type="PANTHER" id="PTHR13847:SF201">
    <property type="entry name" value="PUTATIBE OXIDOREDUCTASE"/>
    <property type="match status" value="1"/>
</dbReference>
<evidence type="ECO:0000259" key="1">
    <source>
        <dbReference type="Pfam" id="PF01266"/>
    </source>
</evidence>
<feature type="domain" description="FAD dependent oxidoreductase" evidence="1">
    <location>
        <begin position="63"/>
        <end position="415"/>
    </location>
</feature>
<dbReference type="PANTHER" id="PTHR13847">
    <property type="entry name" value="SARCOSINE DEHYDROGENASE-RELATED"/>
    <property type="match status" value="1"/>
</dbReference>
<organism evidence="2 3">
    <name type="scientific">Macrococcoides canis</name>
    <dbReference type="NCBI Taxonomy" id="1855823"/>
    <lineage>
        <taxon>Bacteria</taxon>
        <taxon>Bacillati</taxon>
        <taxon>Bacillota</taxon>
        <taxon>Bacilli</taxon>
        <taxon>Bacillales</taxon>
        <taxon>Staphylococcaceae</taxon>
        <taxon>Macrococcoides</taxon>
    </lineage>
</organism>
<proteinExistence type="predicted"/>
<evidence type="ECO:0000313" key="3">
    <source>
        <dbReference type="Proteomes" id="UP000294865"/>
    </source>
</evidence>
<comment type="caution">
    <text evidence="2">The sequence shown here is derived from an EMBL/GenBank/DDBJ whole genome shotgun (WGS) entry which is preliminary data.</text>
</comment>
<sequence length="433" mass="49695">MEKNAKLHSFLHLSCEIGYITNNELNIIIITLKEVIDMHNGNLYWPHTYMKDDYNDVLATEYDVVIIGGGMSGALCAYRFSKAGYRTLIVEQHEIGSGSSAANTGLMQYMSDKLLHECVEDFGVLEAYHFYKASKEGLQDIGEISKLLHPDVNFIQRDSLFYASKKKDRQKIIDEYNALKRYDFPVEYVADEQLKSEYGINKYNALITREDAEINPYVFVNELVKYAHTHYNLHCIEGCELISYKGYNDGVKCKLTDREVKAKHLIMTTGYAKNKITKKYIHREAFVASYAVVTKPIHNNFWKNKVMIWESARPYLYIRHVPGNRVLIGGLDESTDKIPSQRHINKRGKQLIKAFNKLFAHIEVEMDYAYGARFGETKDGKPFIGKIEDNAEVYGLYGYGGNGTVYSSFGSKLLLDMIDGKYNPLSEIFKLKR</sequence>
<dbReference type="Gene3D" id="3.50.50.60">
    <property type="entry name" value="FAD/NAD(P)-binding domain"/>
    <property type="match status" value="1"/>
</dbReference>
<dbReference type="SUPFAM" id="SSF51905">
    <property type="entry name" value="FAD/NAD(P)-binding domain"/>
    <property type="match status" value="1"/>
</dbReference>
<protein>
    <submittedName>
        <fullName evidence="2">FAD-binding oxidoreductase</fullName>
    </submittedName>
</protein>
<dbReference type="Proteomes" id="UP000294865">
    <property type="component" value="Unassembled WGS sequence"/>
</dbReference>
<gene>
    <name evidence="2" type="ORF">ETI04_07455</name>
</gene>
<evidence type="ECO:0000313" key="2">
    <source>
        <dbReference type="EMBL" id="TDM17025.1"/>
    </source>
</evidence>
<dbReference type="GO" id="GO:0005737">
    <property type="term" value="C:cytoplasm"/>
    <property type="evidence" value="ECO:0007669"/>
    <property type="project" value="TreeGrafter"/>
</dbReference>
<name>A0A4R6C5X4_9STAP</name>
<dbReference type="Pfam" id="PF01266">
    <property type="entry name" value="DAO"/>
    <property type="match status" value="1"/>
</dbReference>
<dbReference type="EMBL" id="SDQG01000003">
    <property type="protein sequence ID" value="TDM17025.1"/>
    <property type="molecule type" value="Genomic_DNA"/>
</dbReference>
<reference evidence="2 3" key="1">
    <citation type="submission" date="2019-01" db="EMBL/GenBank/DDBJ databases">
        <title>Draft genome sequences of Macrococcus caseolyticus, Macrococcus canis, Macrococcus bohemicus and Macrococcus goetzii.</title>
        <authorList>
            <person name="Mazhar S."/>
            <person name="Altermann E."/>
            <person name="Hill C."/>
            <person name="Mcauliffe O."/>
        </authorList>
    </citation>
    <scope>NUCLEOTIDE SEQUENCE [LARGE SCALE GENOMIC DNA]</scope>
    <source>
        <strain evidence="2 3">DPC7162</strain>
    </source>
</reference>